<dbReference type="InterPro" id="IPR046956">
    <property type="entry name" value="RLP23-like"/>
</dbReference>
<dbReference type="SUPFAM" id="SSF52058">
    <property type="entry name" value="L domain-like"/>
    <property type="match status" value="1"/>
</dbReference>
<evidence type="ECO:0000256" key="2">
    <source>
        <dbReference type="ARBA" id="ARBA00022614"/>
    </source>
</evidence>
<gene>
    <name evidence="12" type="ORF">VNO77_42905</name>
</gene>
<evidence type="ECO:0000256" key="10">
    <source>
        <dbReference type="SAM" id="SignalP"/>
    </source>
</evidence>
<evidence type="ECO:0000256" key="1">
    <source>
        <dbReference type="ARBA" id="ARBA00004479"/>
    </source>
</evidence>
<dbReference type="InterPro" id="IPR013210">
    <property type="entry name" value="LRR_N_plant-typ"/>
</dbReference>
<evidence type="ECO:0000313" key="13">
    <source>
        <dbReference type="Proteomes" id="UP001367508"/>
    </source>
</evidence>
<keyword evidence="5" id="KW-0677">Repeat</keyword>
<keyword evidence="2" id="KW-0433">Leucine-rich repeat</keyword>
<evidence type="ECO:0000256" key="8">
    <source>
        <dbReference type="ARBA" id="ARBA00023170"/>
    </source>
</evidence>
<dbReference type="PANTHER" id="PTHR48063">
    <property type="entry name" value="LRR RECEPTOR-LIKE KINASE"/>
    <property type="match status" value="1"/>
</dbReference>
<name>A0AAN9JTU8_CANGL</name>
<dbReference type="Pfam" id="PF08263">
    <property type="entry name" value="LRRNT_2"/>
    <property type="match status" value="1"/>
</dbReference>
<evidence type="ECO:0000259" key="11">
    <source>
        <dbReference type="Pfam" id="PF08263"/>
    </source>
</evidence>
<proteinExistence type="predicted"/>
<dbReference type="EMBL" id="JAYMYQ010000011">
    <property type="protein sequence ID" value="KAK7305007.1"/>
    <property type="molecule type" value="Genomic_DNA"/>
</dbReference>
<dbReference type="InterPro" id="IPR001611">
    <property type="entry name" value="Leu-rich_rpt"/>
</dbReference>
<dbReference type="InterPro" id="IPR032675">
    <property type="entry name" value="LRR_dom_sf"/>
</dbReference>
<feature type="domain" description="Leucine-rich repeat-containing N-terminal plant-type" evidence="11">
    <location>
        <begin position="36"/>
        <end position="73"/>
    </location>
</feature>
<evidence type="ECO:0000256" key="7">
    <source>
        <dbReference type="ARBA" id="ARBA00023136"/>
    </source>
</evidence>
<protein>
    <recommendedName>
        <fullName evidence="11">Leucine-rich repeat-containing N-terminal plant-type domain-containing protein</fullName>
    </recommendedName>
</protein>
<sequence length="333" mass="37700">MLIFTSKLSTFLLVFLLATTFQRSVSSDNGQVVCNEKDRRTLLKFKQGVIDPYDRLSWSNDEDCCAWNGVQCDNITGRVTNLDLRPYGKGYLQGELNLCLLQLEFLNSLDKSLHTLDVSRSGISFNDDKFWSMVAGINGTLDMSMNSISGDISNVTFKCNRIYLDHNNFTGGLPNLSPDVLQFNTVDFSYNSFSGSIPHGWANVKDMWYINLWSNKLSGEVPRNFSALIQLGFLNLGKNQFSGTIPIIMSQKLQVMVLRFNQFEGNIPPQIFNLSSLYHLDLANNKLSGSMPHCIYNMTQMIIYNIGFGEGMTSRVDLFTKGQRHLQLEIDIR</sequence>
<accession>A0AAN9JTU8</accession>
<evidence type="ECO:0000313" key="12">
    <source>
        <dbReference type="EMBL" id="KAK7305007.1"/>
    </source>
</evidence>
<dbReference type="Proteomes" id="UP001367508">
    <property type="component" value="Unassembled WGS sequence"/>
</dbReference>
<comment type="caution">
    <text evidence="12">The sequence shown here is derived from an EMBL/GenBank/DDBJ whole genome shotgun (WGS) entry which is preliminary data.</text>
</comment>
<keyword evidence="8" id="KW-0675">Receptor</keyword>
<comment type="subcellular location">
    <subcellularLocation>
        <location evidence="1">Membrane</location>
        <topology evidence="1">Single-pass type I membrane protein</topology>
    </subcellularLocation>
</comment>
<evidence type="ECO:0000256" key="5">
    <source>
        <dbReference type="ARBA" id="ARBA00022737"/>
    </source>
</evidence>
<organism evidence="12 13">
    <name type="scientific">Canavalia gladiata</name>
    <name type="common">Sword bean</name>
    <name type="synonym">Dolichos gladiatus</name>
    <dbReference type="NCBI Taxonomy" id="3824"/>
    <lineage>
        <taxon>Eukaryota</taxon>
        <taxon>Viridiplantae</taxon>
        <taxon>Streptophyta</taxon>
        <taxon>Embryophyta</taxon>
        <taxon>Tracheophyta</taxon>
        <taxon>Spermatophyta</taxon>
        <taxon>Magnoliopsida</taxon>
        <taxon>eudicotyledons</taxon>
        <taxon>Gunneridae</taxon>
        <taxon>Pentapetalae</taxon>
        <taxon>rosids</taxon>
        <taxon>fabids</taxon>
        <taxon>Fabales</taxon>
        <taxon>Fabaceae</taxon>
        <taxon>Papilionoideae</taxon>
        <taxon>50 kb inversion clade</taxon>
        <taxon>NPAAA clade</taxon>
        <taxon>indigoferoid/millettioid clade</taxon>
        <taxon>Phaseoleae</taxon>
        <taxon>Canavalia</taxon>
    </lineage>
</organism>
<keyword evidence="13" id="KW-1185">Reference proteome</keyword>
<keyword evidence="6" id="KW-1133">Transmembrane helix</keyword>
<dbReference type="Pfam" id="PF00560">
    <property type="entry name" value="LRR_1"/>
    <property type="match status" value="2"/>
</dbReference>
<keyword evidence="3" id="KW-0812">Transmembrane</keyword>
<evidence type="ECO:0000256" key="9">
    <source>
        <dbReference type="ARBA" id="ARBA00023180"/>
    </source>
</evidence>
<evidence type="ECO:0000256" key="3">
    <source>
        <dbReference type="ARBA" id="ARBA00022692"/>
    </source>
</evidence>
<feature type="signal peptide" evidence="10">
    <location>
        <begin position="1"/>
        <end position="27"/>
    </location>
</feature>
<evidence type="ECO:0000256" key="4">
    <source>
        <dbReference type="ARBA" id="ARBA00022729"/>
    </source>
</evidence>
<dbReference type="AlphaFoldDB" id="A0AAN9JTU8"/>
<reference evidence="12 13" key="1">
    <citation type="submission" date="2024-01" db="EMBL/GenBank/DDBJ databases">
        <title>The genomes of 5 underutilized Papilionoideae crops provide insights into root nodulation and disease resistanc.</title>
        <authorList>
            <person name="Jiang F."/>
        </authorList>
    </citation>
    <scope>NUCLEOTIDE SEQUENCE [LARGE SCALE GENOMIC DNA]</scope>
    <source>
        <strain evidence="12">LVBAO_FW01</strain>
        <tissue evidence="12">Leaves</tissue>
    </source>
</reference>
<keyword evidence="4 10" id="KW-0732">Signal</keyword>
<evidence type="ECO:0000256" key="6">
    <source>
        <dbReference type="ARBA" id="ARBA00022989"/>
    </source>
</evidence>
<feature type="chain" id="PRO_5042865423" description="Leucine-rich repeat-containing N-terminal plant-type domain-containing protein" evidence="10">
    <location>
        <begin position="28"/>
        <end position="333"/>
    </location>
</feature>
<keyword evidence="9" id="KW-0325">Glycoprotein</keyword>
<dbReference type="PANTHER" id="PTHR48063:SF52">
    <property type="entry name" value="LRR RECEPTOR-LIKE KINASE FAMILY PROTEIN"/>
    <property type="match status" value="1"/>
</dbReference>
<dbReference type="GO" id="GO:0016020">
    <property type="term" value="C:membrane"/>
    <property type="evidence" value="ECO:0007669"/>
    <property type="project" value="UniProtKB-SubCell"/>
</dbReference>
<keyword evidence="7" id="KW-0472">Membrane</keyword>
<dbReference type="Gene3D" id="3.80.10.10">
    <property type="entry name" value="Ribonuclease Inhibitor"/>
    <property type="match status" value="3"/>
</dbReference>